<evidence type="ECO:0000313" key="2">
    <source>
        <dbReference type="Proteomes" id="UP001352852"/>
    </source>
</evidence>
<comment type="caution">
    <text evidence="1">The sequence shown here is derived from an EMBL/GenBank/DDBJ whole genome shotgun (WGS) entry which is preliminary data.</text>
</comment>
<reference evidence="1 2" key="1">
    <citation type="submission" date="2021-06" db="EMBL/GenBank/DDBJ databases">
        <authorList>
            <person name="Palmer J.M."/>
        </authorList>
    </citation>
    <scope>NUCLEOTIDE SEQUENCE [LARGE SCALE GENOMIC DNA]</scope>
    <source>
        <strain evidence="1 2">CL_MEX2019</strain>
        <tissue evidence="1">Muscle</tissue>
    </source>
</reference>
<sequence length="124" mass="14139">MSLVRRFIERELLQDITPFHLTKLDSDEEKNWINANHTEIGLCAKSVLKVMLLCSSLRAFSLHGKTEEFLSFKPMEQQLDAFLHDTLNQSYPEHHQHCLQWGGCALDLNSGHCGLVGGVLRRPP</sequence>
<name>A0ABU7EYW9_9TELE</name>
<dbReference type="Proteomes" id="UP001352852">
    <property type="component" value="Unassembled WGS sequence"/>
</dbReference>
<gene>
    <name evidence="1" type="ORF">CHARACLAT_029409</name>
</gene>
<proteinExistence type="predicted"/>
<dbReference type="EMBL" id="JAHUTJ010069717">
    <property type="protein sequence ID" value="MED6292015.1"/>
    <property type="molecule type" value="Genomic_DNA"/>
</dbReference>
<keyword evidence="2" id="KW-1185">Reference proteome</keyword>
<evidence type="ECO:0000313" key="1">
    <source>
        <dbReference type="EMBL" id="MED6292015.1"/>
    </source>
</evidence>
<accession>A0ABU7EYW9</accession>
<organism evidence="1 2">
    <name type="scientific">Characodon lateralis</name>
    <dbReference type="NCBI Taxonomy" id="208331"/>
    <lineage>
        <taxon>Eukaryota</taxon>
        <taxon>Metazoa</taxon>
        <taxon>Chordata</taxon>
        <taxon>Craniata</taxon>
        <taxon>Vertebrata</taxon>
        <taxon>Euteleostomi</taxon>
        <taxon>Actinopterygii</taxon>
        <taxon>Neopterygii</taxon>
        <taxon>Teleostei</taxon>
        <taxon>Neoteleostei</taxon>
        <taxon>Acanthomorphata</taxon>
        <taxon>Ovalentaria</taxon>
        <taxon>Atherinomorphae</taxon>
        <taxon>Cyprinodontiformes</taxon>
        <taxon>Goodeidae</taxon>
        <taxon>Characodon</taxon>
    </lineage>
</organism>
<protein>
    <submittedName>
        <fullName evidence="1">Uncharacterized protein</fullName>
    </submittedName>
</protein>